<evidence type="ECO:0000256" key="1">
    <source>
        <dbReference type="SAM" id="Phobius"/>
    </source>
</evidence>
<evidence type="ECO:0000313" key="3">
    <source>
        <dbReference type="Proteomes" id="UP000501939"/>
    </source>
</evidence>
<dbReference type="PIRSF" id="PIRSF007580">
    <property type="entry name" value="UCP07580"/>
    <property type="match status" value="1"/>
</dbReference>
<keyword evidence="1" id="KW-0812">Transmembrane</keyword>
<dbReference type="AlphaFoldDB" id="A0A6G8S665"/>
<name>A0A6G8S665_9GAMM</name>
<dbReference type="InterPro" id="IPR016516">
    <property type="entry name" value="UCP07580"/>
</dbReference>
<dbReference type="Proteomes" id="UP000501939">
    <property type="component" value="Chromosome"/>
</dbReference>
<reference evidence="2 3" key="1">
    <citation type="submission" date="2020-03" db="EMBL/GenBank/DDBJ databases">
        <authorList>
            <person name="Zhu W."/>
        </authorList>
    </citation>
    <scope>NUCLEOTIDE SEQUENCE [LARGE SCALE GENOMIC DNA]</scope>
    <source>
        <strain evidence="2 3">185</strain>
    </source>
</reference>
<dbReference type="Pfam" id="PF10118">
    <property type="entry name" value="Metal_hydrol"/>
    <property type="match status" value="1"/>
</dbReference>
<dbReference type="PANTHER" id="PTHR39456:SF1">
    <property type="entry name" value="METAL-DEPENDENT HYDROLASE"/>
    <property type="match status" value="1"/>
</dbReference>
<keyword evidence="1" id="KW-0472">Membrane</keyword>
<organism evidence="2 3">
    <name type="scientific">Acinetobacter lanii</name>
    <dbReference type="NCBI Taxonomy" id="2715163"/>
    <lineage>
        <taxon>Bacteria</taxon>
        <taxon>Pseudomonadati</taxon>
        <taxon>Pseudomonadota</taxon>
        <taxon>Gammaproteobacteria</taxon>
        <taxon>Moraxellales</taxon>
        <taxon>Moraxellaceae</taxon>
        <taxon>Acinetobacter</taxon>
    </lineage>
</organism>
<feature type="transmembrane region" description="Helical" evidence="1">
    <location>
        <begin position="206"/>
        <end position="229"/>
    </location>
</feature>
<keyword evidence="3" id="KW-1185">Reference proteome</keyword>
<dbReference type="KEGG" id="alj:G8D99_11920"/>
<dbReference type="GO" id="GO:0016787">
    <property type="term" value="F:hydrolase activity"/>
    <property type="evidence" value="ECO:0007669"/>
    <property type="project" value="UniProtKB-KW"/>
</dbReference>
<dbReference type="EMBL" id="CP049916">
    <property type="protein sequence ID" value="QIO09642.1"/>
    <property type="molecule type" value="Genomic_DNA"/>
</dbReference>
<sequence length="293" mass="32956">MNAKVNITNRAGASFPVRRMQFDFNNVPEYWMDGSAGLTHFMTALSALFPAGEKFFIDSVRAVRQHPAIKDNEALQKEISGFIGQEAMHTHEHANFNASAQKFGHDVDCLEQYTHTAIQSFRKSAAFMGKPFGITQQMIDLIGTTALEHFTATIASELLRNEHIQALMTDETMKTMWLWHAVEENEHKAVAYDVFENVFGKGVKAYVARTGGLALAMVVLFLVQSYFVARLLKEDNQLNIESLKDIYTYGYSPSKGIISGMGKEMLAYFKPGFHPNDLDTVSLLEHWKAKLGF</sequence>
<keyword evidence="2" id="KW-0378">Hydrolase</keyword>
<accession>A0A6G8S665</accession>
<gene>
    <name evidence="2" type="ORF">G8D99_11920</name>
</gene>
<dbReference type="RefSeq" id="WP_166326221.1">
    <property type="nucleotide sequence ID" value="NZ_CP049916.1"/>
</dbReference>
<evidence type="ECO:0000313" key="2">
    <source>
        <dbReference type="EMBL" id="QIO09642.1"/>
    </source>
</evidence>
<dbReference type="PANTHER" id="PTHR39456">
    <property type="entry name" value="METAL-DEPENDENT HYDROLASE"/>
    <property type="match status" value="1"/>
</dbReference>
<protein>
    <submittedName>
        <fullName evidence="2">Metal-dependent hydrolase</fullName>
    </submittedName>
</protein>
<proteinExistence type="predicted"/>
<keyword evidence="1" id="KW-1133">Transmembrane helix</keyword>